<dbReference type="Proteomes" id="UP001601058">
    <property type="component" value="Unassembled WGS sequence"/>
</dbReference>
<evidence type="ECO:0000313" key="2">
    <source>
        <dbReference type="Proteomes" id="UP001601058"/>
    </source>
</evidence>
<gene>
    <name evidence="1" type="ORF">ACFYKT_14605</name>
</gene>
<keyword evidence="2" id="KW-1185">Reference proteome</keyword>
<evidence type="ECO:0008006" key="3">
    <source>
        <dbReference type="Google" id="ProtNLM"/>
    </source>
</evidence>
<organism evidence="1 2">
    <name type="scientific">Cytobacillus mangrovibacter</name>
    <dbReference type="NCBI Taxonomy" id="3299024"/>
    <lineage>
        <taxon>Bacteria</taxon>
        <taxon>Bacillati</taxon>
        <taxon>Bacillota</taxon>
        <taxon>Bacilli</taxon>
        <taxon>Bacillales</taxon>
        <taxon>Bacillaceae</taxon>
        <taxon>Cytobacillus</taxon>
    </lineage>
</organism>
<dbReference type="EMBL" id="JBIACJ010000007">
    <property type="protein sequence ID" value="MFE8697571.1"/>
    <property type="molecule type" value="Genomic_DNA"/>
</dbReference>
<protein>
    <recommendedName>
        <fullName evidence="3">FAD-dependent oxidoreductase 2 FAD binding domain-containing protein</fullName>
    </recommendedName>
</protein>
<comment type="caution">
    <text evidence="1">The sequence shown here is derived from an EMBL/GenBank/DDBJ whole genome shotgun (WGS) entry which is preliminary data.</text>
</comment>
<sequence length="42" mass="4631">MWLLFCRCNGRETYPGPGATLGPAMAFGYIAADHMAEKVKQK</sequence>
<reference evidence="1 2" key="1">
    <citation type="submission" date="2024-08" db="EMBL/GenBank/DDBJ databases">
        <title>Two novel Cytobacillus novel species.</title>
        <authorList>
            <person name="Liu G."/>
        </authorList>
    </citation>
    <scope>NUCLEOTIDE SEQUENCE [LARGE SCALE GENOMIC DNA]</scope>
    <source>
        <strain evidence="1 2">FJAT-53684</strain>
    </source>
</reference>
<evidence type="ECO:0000313" key="1">
    <source>
        <dbReference type="EMBL" id="MFE8697571.1"/>
    </source>
</evidence>
<proteinExistence type="predicted"/>
<name>A0ABW6K089_9BACI</name>
<accession>A0ABW6K089</accession>
<dbReference type="RefSeq" id="WP_389220998.1">
    <property type="nucleotide sequence ID" value="NZ_JBIACJ010000007.1"/>
</dbReference>